<dbReference type="OrthoDB" id="10064100at2759"/>
<dbReference type="AlphaFoldDB" id="A0A565BYL9"/>
<accession>A0A565BYL9</accession>
<comment type="catalytic activity">
    <reaction evidence="1">
        <text>S-ubiquitinyl-[E2 ubiquitin-conjugating enzyme]-L-cysteine + [acceptor protein]-L-lysine = [E2 ubiquitin-conjugating enzyme]-L-cysteine + N(6)-ubiquitinyl-[acceptor protein]-L-lysine.</text>
        <dbReference type="EC" id="2.3.2.27"/>
    </reaction>
</comment>
<evidence type="ECO:0000313" key="4">
    <source>
        <dbReference type="EMBL" id="VVB06493.1"/>
    </source>
</evidence>
<dbReference type="PANTHER" id="PTHR45647">
    <property type="entry name" value="OS02G0152300 PROTEIN"/>
    <property type="match status" value="1"/>
</dbReference>
<dbReference type="GO" id="GO:0061630">
    <property type="term" value="F:ubiquitin protein ligase activity"/>
    <property type="evidence" value="ECO:0007669"/>
    <property type="project" value="UniProtKB-EC"/>
</dbReference>
<dbReference type="CDD" id="cd01989">
    <property type="entry name" value="USP_STK_Ubox_N"/>
    <property type="match status" value="1"/>
</dbReference>
<dbReference type="EMBL" id="CABITT030000005">
    <property type="protein sequence ID" value="VVB06493.1"/>
    <property type="molecule type" value="Genomic_DNA"/>
</dbReference>
<dbReference type="Proteomes" id="UP000489600">
    <property type="component" value="Unassembled WGS sequence"/>
</dbReference>
<evidence type="ECO:0000313" key="5">
    <source>
        <dbReference type="Proteomes" id="UP000489600"/>
    </source>
</evidence>
<dbReference type="InterPro" id="IPR014729">
    <property type="entry name" value="Rossmann-like_a/b/a_fold"/>
</dbReference>
<dbReference type="SUPFAM" id="SSF52402">
    <property type="entry name" value="Adenine nucleotide alpha hydrolases-like"/>
    <property type="match status" value="1"/>
</dbReference>
<proteinExistence type="predicted"/>
<dbReference type="InterPro" id="IPR051348">
    <property type="entry name" value="U-box_ubiquitin_ligases"/>
</dbReference>
<dbReference type="Gene3D" id="3.40.50.620">
    <property type="entry name" value="HUPs"/>
    <property type="match status" value="1"/>
</dbReference>
<comment type="caution">
    <text evidence="4">The sequence shown here is derived from an EMBL/GenBank/DDBJ whole genome shotgun (WGS) entry which is preliminary data.</text>
</comment>
<organism evidence="4 5">
    <name type="scientific">Arabis nemorensis</name>
    <dbReference type="NCBI Taxonomy" id="586526"/>
    <lineage>
        <taxon>Eukaryota</taxon>
        <taxon>Viridiplantae</taxon>
        <taxon>Streptophyta</taxon>
        <taxon>Embryophyta</taxon>
        <taxon>Tracheophyta</taxon>
        <taxon>Spermatophyta</taxon>
        <taxon>Magnoliopsida</taxon>
        <taxon>eudicotyledons</taxon>
        <taxon>Gunneridae</taxon>
        <taxon>Pentapetalae</taxon>
        <taxon>rosids</taxon>
        <taxon>malvids</taxon>
        <taxon>Brassicales</taxon>
        <taxon>Brassicaceae</taxon>
        <taxon>Arabideae</taxon>
        <taxon>Arabis</taxon>
    </lineage>
</organism>
<evidence type="ECO:0000256" key="3">
    <source>
        <dbReference type="ARBA" id="ARBA00022786"/>
    </source>
</evidence>
<reference evidence="4" key="1">
    <citation type="submission" date="2019-07" db="EMBL/GenBank/DDBJ databases">
        <authorList>
            <person name="Dittberner H."/>
        </authorList>
    </citation>
    <scope>NUCLEOTIDE SEQUENCE [LARGE SCALE GENOMIC DNA]</scope>
</reference>
<name>A0A565BYL9_9BRAS</name>
<dbReference type="EC" id="2.3.2.27" evidence="2"/>
<protein>
    <recommendedName>
        <fullName evidence="2">RING-type E3 ubiquitin transferase</fullName>
        <ecNumber evidence="2">2.3.2.27</ecNumber>
    </recommendedName>
</protein>
<keyword evidence="3" id="KW-0833">Ubl conjugation pathway</keyword>
<gene>
    <name evidence="4" type="ORF">ANE_LOCUS16937</name>
</gene>
<evidence type="ECO:0000256" key="1">
    <source>
        <dbReference type="ARBA" id="ARBA00000900"/>
    </source>
</evidence>
<sequence>MKMVGSIEISKREMVMDEKIYVAVVGKDLESKSSLVWAIQNIGGGKEFCIVYVHQPIQSSVRNRKEKEKVHKNLDKYLNICRQMQVSAEKIFIEMDSVEKGILQLISDRGVRKLVMGTATDRHYSM</sequence>
<dbReference type="PANTHER" id="PTHR45647:SF149">
    <property type="entry name" value="U-BOX DOMAIN-CONTAINING PROTEIN 36-RELATED"/>
    <property type="match status" value="1"/>
</dbReference>
<evidence type="ECO:0000256" key="2">
    <source>
        <dbReference type="ARBA" id="ARBA00012483"/>
    </source>
</evidence>
<keyword evidence="5" id="KW-1185">Reference proteome</keyword>